<organism evidence="2 3">
    <name type="scientific">Polarella glacialis</name>
    <name type="common">Dinoflagellate</name>
    <dbReference type="NCBI Taxonomy" id="89957"/>
    <lineage>
        <taxon>Eukaryota</taxon>
        <taxon>Sar</taxon>
        <taxon>Alveolata</taxon>
        <taxon>Dinophyceae</taxon>
        <taxon>Suessiales</taxon>
        <taxon>Suessiaceae</taxon>
        <taxon>Polarella</taxon>
    </lineage>
</organism>
<name>A0A813HQR0_POLGL</name>
<keyword evidence="3" id="KW-1185">Reference proteome</keyword>
<evidence type="ECO:0000256" key="1">
    <source>
        <dbReference type="SAM" id="MobiDB-lite"/>
    </source>
</evidence>
<accession>A0A813HQR0</accession>
<feature type="region of interest" description="Disordered" evidence="1">
    <location>
        <begin position="19"/>
        <end position="64"/>
    </location>
</feature>
<reference evidence="2" key="1">
    <citation type="submission" date="2021-02" db="EMBL/GenBank/DDBJ databases">
        <authorList>
            <person name="Dougan E. K."/>
            <person name="Rhodes N."/>
            <person name="Thang M."/>
            <person name="Chan C."/>
        </authorList>
    </citation>
    <scope>NUCLEOTIDE SEQUENCE</scope>
</reference>
<feature type="region of interest" description="Disordered" evidence="1">
    <location>
        <begin position="108"/>
        <end position="130"/>
    </location>
</feature>
<dbReference type="Proteomes" id="UP000654075">
    <property type="component" value="Unassembled WGS sequence"/>
</dbReference>
<dbReference type="EMBL" id="CAJNNV010032471">
    <property type="protein sequence ID" value="CAE8640084.1"/>
    <property type="molecule type" value="Genomic_DNA"/>
</dbReference>
<evidence type="ECO:0000313" key="3">
    <source>
        <dbReference type="Proteomes" id="UP000654075"/>
    </source>
</evidence>
<dbReference type="AlphaFoldDB" id="A0A813HQR0"/>
<comment type="caution">
    <text evidence="2">The sequence shown here is derived from an EMBL/GenBank/DDBJ whole genome shotgun (WGS) entry which is preliminary data.</text>
</comment>
<gene>
    <name evidence="2" type="ORF">PGLA1383_LOCUS55019</name>
</gene>
<sequence>MKSAVAETMLRLRFNLSMATETSDRENSKPSSAAACSQGALRKRGRFQGIASPSPPHPDSPRRSALICGASEAAEAACPMYRSTAELPHRPMAQMMARLSPREARYCAPDTRSEWPPKALRPSVSSRGSPRWTAIASTASTTAAFVTGSPSQDGNSGNEVKVDRTPNFKANDSTWQHIQQNAQGTVVVPRQQHGHIREVPAPPWSVLDMGSLKVTVRLIMSEVRSPTRAAANSNSLNKKNDPIKMHLAGS</sequence>
<feature type="region of interest" description="Disordered" evidence="1">
    <location>
        <begin position="226"/>
        <end position="250"/>
    </location>
</feature>
<evidence type="ECO:0000313" key="2">
    <source>
        <dbReference type="EMBL" id="CAE8640084.1"/>
    </source>
</evidence>
<proteinExistence type="predicted"/>
<protein>
    <submittedName>
        <fullName evidence="2">Uncharacterized protein</fullName>
    </submittedName>
</protein>